<dbReference type="EC" id="2.7.7.60" evidence="7"/>
<dbReference type="NCBIfam" id="TIGR00453">
    <property type="entry name" value="ispD"/>
    <property type="match status" value="1"/>
</dbReference>
<keyword evidence="6 7" id="KW-0414">Isoprene biosynthesis</keyword>
<dbReference type="InterPro" id="IPR050088">
    <property type="entry name" value="IspD/TarI_cytidylyltransf_bact"/>
</dbReference>
<dbReference type="PATRIC" id="fig|1348662.3.peg.1698"/>
<dbReference type="InterPro" id="IPR001228">
    <property type="entry name" value="IspD"/>
</dbReference>
<sequence length="240" mass="24587">MCIRRVAAVIVAAGSGTRLGANKPKALVELGGRCLLDRALAGVRAAGVDHVVVTVSADMRDDAAVVALGSQPGVCVIEGGAERADSAWRGVQLAYELLGCPGEGEATIVVHDAARCLTPPAMIERVIDAVAAGARGVIPALPVVDTIKVVDGAEQVVGAPQRAMLRAAQTPQGFDAATLVRANRQWQQSQGAGDAAVVTDDASLLELIGVPVQVVEGAAEALKITNPIDMVVAEFYLSRG</sequence>
<evidence type="ECO:0000256" key="7">
    <source>
        <dbReference type="HAMAP-Rule" id="MF_00108"/>
    </source>
</evidence>
<dbReference type="Pfam" id="PF01128">
    <property type="entry name" value="IspD"/>
    <property type="match status" value="1"/>
</dbReference>
<proteinExistence type="inferred from homology"/>
<evidence type="ECO:0000256" key="2">
    <source>
        <dbReference type="ARBA" id="ARBA00004787"/>
    </source>
</evidence>
<dbReference type="EMBL" id="CP006365">
    <property type="protein sequence ID" value="AGU15823.1"/>
    <property type="molecule type" value="Genomic_DNA"/>
</dbReference>
<protein>
    <recommendedName>
        <fullName evidence="7">2-C-methyl-D-erythritol 4-phosphate cytidylyltransferase</fullName>
        <ecNumber evidence="7">2.7.7.60</ecNumber>
    </recommendedName>
    <alternativeName>
        <fullName evidence="7">4-diphosphocytidyl-2C-methyl-D-erythritol synthase</fullName>
    </alternativeName>
    <alternativeName>
        <fullName evidence="7">MEP cytidylyltransferase</fullName>
        <shortName evidence="7">MCT</shortName>
    </alternativeName>
</protein>
<dbReference type="GO" id="GO:0019288">
    <property type="term" value="P:isopentenyl diphosphate biosynthetic process, methylerythritol 4-phosphate pathway"/>
    <property type="evidence" value="ECO:0007669"/>
    <property type="project" value="UniProtKB-UniRule"/>
</dbReference>
<dbReference type="InterPro" id="IPR018294">
    <property type="entry name" value="ISPD_synthase_CS"/>
</dbReference>
<dbReference type="Proteomes" id="UP000016943">
    <property type="component" value="Chromosome"/>
</dbReference>
<evidence type="ECO:0000256" key="6">
    <source>
        <dbReference type="ARBA" id="ARBA00023229"/>
    </source>
</evidence>
<dbReference type="HAMAP" id="MF_00108">
    <property type="entry name" value="IspD"/>
    <property type="match status" value="1"/>
</dbReference>
<dbReference type="HOGENOM" id="CLU_061281_1_1_11"/>
<dbReference type="SUPFAM" id="SSF53448">
    <property type="entry name" value="Nucleotide-diphospho-sugar transferases"/>
    <property type="match status" value="1"/>
</dbReference>
<dbReference type="InterPro" id="IPR034683">
    <property type="entry name" value="IspD/TarI"/>
</dbReference>
<dbReference type="GeneID" id="78250463"/>
<comment type="catalytic activity">
    <reaction evidence="1 7">
        <text>2-C-methyl-D-erythritol 4-phosphate + CTP + H(+) = 4-CDP-2-C-methyl-D-erythritol + diphosphate</text>
        <dbReference type="Rhea" id="RHEA:13429"/>
        <dbReference type="ChEBI" id="CHEBI:15378"/>
        <dbReference type="ChEBI" id="CHEBI:33019"/>
        <dbReference type="ChEBI" id="CHEBI:37563"/>
        <dbReference type="ChEBI" id="CHEBI:57823"/>
        <dbReference type="ChEBI" id="CHEBI:58262"/>
        <dbReference type="EC" id="2.7.7.60"/>
    </reaction>
</comment>
<name>U3GYJ4_9CORY</name>
<dbReference type="GO" id="GO:0050518">
    <property type="term" value="F:2-C-methyl-D-erythritol 4-phosphate cytidylyltransferase activity"/>
    <property type="evidence" value="ECO:0007669"/>
    <property type="project" value="UniProtKB-UniRule"/>
</dbReference>
<evidence type="ECO:0000313" key="9">
    <source>
        <dbReference type="Proteomes" id="UP000016943"/>
    </source>
</evidence>
<dbReference type="AlphaFoldDB" id="U3GYJ4"/>
<reference evidence="8 9" key="1">
    <citation type="journal article" date="2013" name="Genome Announc.">
        <title>Whole-Genome Sequence of the Clinical Strain Corynebacterium argentoratense DSM 44202, Isolated from a Human Throat Specimen.</title>
        <authorList>
            <person name="Bomholt C."/>
            <person name="Glaub A."/>
            <person name="Gravermann K."/>
            <person name="Albersmeier A."/>
            <person name="Brinkrolf K."/>
            <person name="Ruckert C."/>
            <person name="Tauch A."/>
        </authorList>
    </citation>
    <scope>NUCLEOTIDE SEQUENCE [LARGE SCALE GENOMIC DNA]</scope>
    <source>
        <strain evidence="8">DSM 44202</strain>
    </source>
</reference>
<feature type="site" description="Positions MEP for the nucleophilic attack" evidence="7">
    <location>
        <position position="162"/>
    </location>
</feature>
<dbReference type="CDD" id="cd02516">
    <property type="entry name" value="CDP-ME_synthetase"/>
    <property type="match status" value="1"/>
</dbReference>
<accession>U3GYJ4</accession>
<comment type="function">
    <text evidence="7">Catalyzes the formation of 4-diphosphocytidyl-2-C-methyl-D-erythritol from CTP and 2-C-methyl-D-erythritol 4-phosphate (MEP).</text>
</comment>
<dbReference type="eggNOG" id="COG1211">
    <property type="taxonomic scope" value="Bacteria"/>
</dbReference>
<dbReference type="RefSeq" id="WP_021012218.1">
    <property type="nucleotide sequence ID" value="NC_022198.1"/>
</dbReference>
<gene>
    <name evidence="7" type="primary">ispD</name>
    <name evidence="8" type="ORF">CARG_08620</name>
</gene>
<dbReference type="PANTHER" id="PTHR32125">
    <property type="entry name" value="2-C-METHYL-D-ERYTHRITOL 4-PHOSPHATE CYTIDYLYLTRANSFERASE, CHLOROPLASTIC"/>
    <property type="match status" value="1"/>
</dbReference>
<evidence type="ECO:0000313" key="8">
    <source>
        <dbReference type="EMBL" id="AGU15823.1"/>
    </source>
</evidence>
<organism evidence="8 9">
    <name type="scientific">Corynebacterium argentoratense DSM 44202</name>
    <dbReference type="NCBI Taxonomy" id="1348662"/>
    <lineage>
        <taxon>Bacteria</taxon>
        <taxon>Bacillati</taxon>
        <taxon>Actinomycetota</taxon>
        <taxon>Actinomycetes</taxon>
        <taxon>Mycobacteriales</taxon>
        <taxon>Corynebacteriaceae</taxon>
        <taxon>Corynebacterium</taxon>
    </lineage>
</organism>
<dbReference type="Gene3D" id="3.90.550.10">
    <property type="entry name" value="Spore Coat Polysaccharide Biosynthesis Protein SpsA, Chain A"/>
    <property type="match status" value="1"/>
</dbReference>
<keyword evidence="5 7" id="KW-0548">Nucleotidyltransferase</keyword>
<dbReference type="PANTHER" id="PTHR32125:SF4">
    <property type="entry name" value="2-C-METHYL-D-ERYTHRITOL 4-PHOSPHATE CYTIDYLYLTRANSFERASE, CHLOROPLASTIC"/>
    <property type="match status" value="1"/>
</dbReference>
<dbReference type="PROSITE" id="PS01295">
    <property type="entry name" value="ISPD"/>
    <property type="match status" value="1"/>
</dbReference>
<evidence type="ECO:0000256" key="1">
    <source>
        <dbReference type="ARBA" id="ARBA00001282"/>
    </source>
</evidence>
<dbReference type="UniPathway" id="UPA00056">
    <property type="reaction ID" value="UER00093"/>
</dbReference>
<dbReference type="FunFam" id="3.90.550.10:FF:000003">
    <property type="entry name" value="2-C-methyl-D-erythritol 4-phosphate cytidylyltransferase"/>
    <property type="match status" value="1"/>
</dbReference>
<feature type="site" description="Positions MEP for the nucleophilic attack" evidence="7">
    <location>
        <position position="223"/>
    </location>
</feature>
<comment type="similarity">
    <text evidence="3 7">Belongs to the IspD/TarI cytidylyltransferase family. IspD subfamily.</text>
</comment>
<evidence type="ECO:0000256" key="5">
    <source>
        <dbReference type="ARBA" id="ARBA00022695"/>
    </source>
</evidence>
<comment type="pathway">
    <text evidence="2 7">Isoprenoid biosynthesis; isopentenyl diphosphate biosynthesis via DXP pathway; isopentenyl diphosphate from 1-deoxy-D-xylulose 5-phosphate: step 2/6.</text>
</comment>
<keyword evidence="4 7" id="KW-0808">Transferase</keyword>
<feature type="site" description="Transition state stabilizer" evidence="7">
    <location>
        <position position="18"/>
    </location>
</feature>
<evidence type="ECO:0000256" key="4">
    <source>
        <dbReference type="ARBA" id="ARBA00022679"/>
    </source>
</evidence>
<dbReference type="InterPro" id="IPR029044">
    <property type="entry name" value="Nucleotide-diphossugar_trans"/>
</dbReference>
<evidence type="ECO:0000256" key="3">
    <source>
        <dbReference type="ARBA" id="ARBA00009789"/>
    </source>
</evidence>
<dbReference type="STRING" id="1348662.CARG_08620"/>
<keyword evidence="9" id="KW-1185">Reference proteome</keyword>
<dbReference type="OrthoDB" id="9802561at2"/>
<dbReference type="KEGG" id="caz:CARG_08620"/>
<feature type="site" description="Transition state stabilizer" evidence="7">
    <location>
        <position position="25"/>
    </location>
</feature>